<reference evidence="6 7" key="1">
    <citation type="submission" date="2019-03" db="EMBL/GenBank/DDBJ databases">
        <title>Rhizobium sp. nov., an bacterium isolated from biocrust in Mu Us Desert.</title>
        <authorList>
            <person name="Lixiong L."/>
        </authorList>
    </citation>
    <scope>NUCLEOTIDE SEQUENCE [LARGE SCALE GENOMIC DNA]</scope>
    <source>
        <strain evidence="6 7">SPY-1</strain>
    </source>
</reference>
<proteinExistence type="predicted"/>
<name>A0A4R5UL67_9HYPH</name>
<evidence type="ECO:0000256" key="4">
    <source>
        <dbReference type="ARBA" id="ARBA00022741"/>
    </source>
</evidence>
<evidence type="ECO:0000256" key="3">
    <source>
        <dbReference type="ARBA" id="ARBA00022722"/>
    </source>
</evidence>
<evidence type="ECO:0000256" key="2">
    <source>
        <dbReference type="ARBA" id="ARBA00022649"/>
    </source>
</evidence>
<keyword evidence="7" id="KW-1185">Reference proteome</keyword>
<keyword evidence="2" id="KW-1277">Toxin-antitoxin system</keyword>
<dbReference type="PANTHER" id="PTHR34139:SF1">
    <property type="entry name" value="RNASE MJ1380-RELATED"/>
    <property type="match status" value="1"/>
</dbReference>
<dbReference type="GO" id="GO:0000166">
    <property type="term" value="F:nucleotide binding"/>
    <property type="evidence" value="ECO:0007669"/>
    <property type="project" value="UniProtKB-KW"/>
</dbReference>
<accession>A0A4R5UL67</accession>
<dbReference type="InterPro" id="IPR008201">
    <property type="entry name" value="HepT-like"/>
</dbReference>
<keyword evidence="1" id="KW-0597">Phosphoprotein</keyword>
<dbReference type="GO" id="GO:0016787">
    <property type="term" value="F:hydrolase activity"/>
    <property type="evidence" value="ECO:0007669"/>
    <property type="project" value="UniProtKB-KW"/>
</dbReference>
<evidence type="ECO:0000256" key="5">
    <source>
        <dbReference type="ARBA" id="ARBA00022801"/>
    </source>
</evidence>
<evidence type="ECO:0000313" key="6">
    <source>
        <dbReference type="EMBL" id="TDK37656.1"/>
    </source>
</evidence>
<protein>
    <submittedName>
        <fullName evidence="6">DUF86 domain-containing protein</fullName>
    </submittedName>
</protein>
<dbReference type="EMBL" id="SMTL01000002">
    <property type="protein sequence ID" value="TDK37656.1"/>
    <property type="molecule type" value="Genomic_DNA"/>
</dbReference>
<dbReference type="PANTHER" id="PTHR34139">
    <property type="entry name" value="UPF0331 PROTEIN MJ0127"/>
    <property type="match status" value="1"/>
</dbReference>
<comment type="caution">
    <text evidence="6">The sequence shown here is derived from an EMBL/GenBank/DDBJ whole genome shotgun (WGS) entry which is preliminary data.</text>
</comment>
<dbReference type="Proteomes" id="UP000295238">
    <property type="component" value="Unassembled WGS sequence"/>
</dbReference>
<dbReference type="InterPro" id="IPR051813">
    <property type="entry name" value="HepT_RNase_toxin"/>
</dbReference>
<keyword evidence="3" id="KW-0540">Nuclease</keyword>
<sequence length="111" mass="12708">MRDIVENGQAILQYTRGMDFEAYLQSSITRDASERCLARLSEASIKLGPTAEELFPAHDWRNIRGVGNVLRHGYEDILDEVVWMIVTDRLPPLLVELNTFLGQYPDDQETL</sequence>
<evidence type="ECO:0000256" key="1">
    <source>
        <dbReference type="ARBA" id="ARBA00022553"/>
    </source>
</evidence>
<dbReference type="AlphaFoldDB" id="A0A4R5UL67"/>
<dbReference type="OrthoDB" id="4829434at2"/>
<organism evidence="6 7">
    <name type="scientific">Rhizobium deserti</name>
    <dbReference type="NCBI Taxonomy" id="2547961"/>
    <lineage>
        <taxon>Bacteria</taxon>
        <taxon>Pseudomonadati</taxon>
        <taxon>Pseudomonadota</taxon>
        <taxon>Alphaproteobacteria</taxon>
        <taxon>Hyphomicrobiales</taxon>
        <taxon>Rhizobiaceae</taxon>
        <taxon>Rhizobium/Agrobacterium group</taxon>
        <taxon>Rhizobium</taxon>
    </lineage>
</organism>
<evidence type="ECO:0000313" key="7">
    <source>
        <dbReference type="Proteomes" id="UP000295238"/>
    </source>
</evidence>
<dbReference type="GO" id="GO:0004540">
    <property type="term" value="F:RNA nuclease activity"/>
    <property type="evidence" value="ECO:0007669"/>
    <property type="project" value="InterPro"/>
</dbReference>
<dbReference type="GO" id="GO:0110001">
    <property type="term" value="C:toxin-antitoxin complex"/>
    <property type="evidence" value="ECO:0007669"/>
    <property type="project" value="InterPro"/>
</dbReference>
<keyword evidence="5" id="KW-0378">Hydrolase</keyword>
<keyword evidence="4" id="KW-0547">Nucleotide-binding</keyword>
<gene>
    <name evidence="6" type="ORF">E2F50_11400</name>
</gene>
<dbReference type="Pfam" id="PF01934">
    <property type="entry name" value="HepT-like"/>
    <property type="match status" value="1"/>
</dbReference>